<gene>
    <name evidence="1" type="ORF">CKO42_09060</name>
</gene>
<reference evidence="1 2" key="1">
    <citation type="journal article" date="2020" name="Microorganisms">
        <title>Osmotic Adaptation and Compatible Solute Biosynthesis of Phototrophic Bacteria as Revealed from Genome Analyses.</title>
        <authorList>
            <person name="Imhoff J.F."/>
            <person name="Rahn T."/>
            <person name="Kunzel S."/>
            <person name="Keller A."/>
            <person name="Neulinger S.C."/>
        </authorList>
    </citation>
    <scope>NUCLEOTIDE SEQUENCE [LARGE SCALE GENOMIC DNA]</scope>
    <source>
        <strain evidence="1 2">DSM 25653</strain>
    </source>
</reference>
<comment type="caution">
    <text evidence="1">The sequence shown here is derived from an EMBL/GenBank/DDBJ whole genome shotgun (WGS) entry which is preliminary data.</text>
</comment>
<accession>A0A9X1B413</accession>
<dbReference type="Proteomes" id="UP001138768">
    <property type="component" value="Unassembled WGS sequence"/>
</dbReference>
<dbReference type="EMBL" id="NRRY01000011">
    <property type="protein sequence ID" value="MBK1618584.1"/>
    <property type="molecule type" value="Genomic_DNA"/>
</dbReference>
<keyword evidence="2" id="KW-1185">Reference proteome</keyword>
<dbReference type="RefSeq" id="WP_200242424.1">
    <property type="nucleotide sequence ID" value="NZ_NRRY01000011.1"/>
</dbReference>
<name>A0A9X1B413_9GAMM</name>
<proteinExistence type="predicted"/>
<sequence>MEFTLSLQEICMQLDSSEQHVLQAIRDAKVSVLLPIPQDAKLRLDYSSRLSFWHLPMSTKEVDLSEFDYVSVAPQHLFEVINNPDALSYCIDTLLKLDREDGKFTLQSIRDSLDWRYSIGYLVDYIKQYLVTKHPISLRHSGRVLAAHLDAIRDRFTYPLDYDNAGDFRKSKVTTQAIIDMNVAFHLFRIEKPLDPKKETAFETIEGWLHNRWNASDRTAADKRAERSVGTAQINMAARVILDTSSTPTIGTFDIPEMVREQHHAEAPEALMFMEYLALRKDQASNSKDLESGLDFRQSSTLEGSLLNKGVKPSTYCRLLTRVLSMY</sequence>
<evidence type="ECO:0000313" key="2">
    <source>
        <dbReference type="Proteomes" id="UP001138768"/>
    </source>
</evidence>
<organism evidence="1 2">
    <name type="scientific">Lamprobacter modestohalophilus</name>
    <dbReference type="NCBI Taxonomy" id="1064514"/>
    <lineage>
        <taxon>Bacteria</taxon>
        <taxon>Pseudomonadati</taxon>
        <taxon>Pseudomonadota</taxon>
        <taxon>Gammaproteobacteria</taxon>
        <taxon>Chromatiales</taxon>
        <taxon>Chromatiaceae</taxon>
        <taxon>Lamprobacter</taxon>
    </lineage>
</organism>
<dbReference type="AlphaFoldDB" id="A0A9X1B413"/>
<evidence type="ECO:0000313" key="1">
    <source>
        <dbReference type="EMBL" id="MBK1618584.1"/>
    </source>
</evidence>
<protein>
    <submittedName>
        <fullName evidence="1">Uncharacterized protein</fullName>
    </submittedName>
</protein>